<evidence type="ECO:0000313" key="2">
    <source>
        <dbReference type="Proteomes" id="UP000682782"/>
    </source>
</evidence>
<gene>
    <name evidence="1" type="ORF">JYE49_10260</name>
</gene>
<proteinExistence type="predicted"/>
<sequence>MRKNIRLSEGWRFHLGDTADAYYMGFDDRGWRQVTVPHDWAVEHPFDPCWASGTGYLPGGIGWYRGHFTLDAEDAARRVRITFEGVYKRARVWINSNYLGQHAYGYTSFSFDVSEFVRPGENVIAVRVDHSEVADSRWYTGSGVDRPVTLTVTDPVCFREHGIFAVTEADDGEEAVIGIRYETEGADKVRFGLRTPEGIAAEGEAEGENGCLRLRVNTPRRWSPEDPYLYTLCGETEKNGVVTDRGEIPFGIRTAVFDADHGFFLNGENMKLRGVCVHHDAGCLGAAVPESVWRIRLEKLKAMGCNALRTAHNPPDPALLDLCDRLGFLVMDEAFDEWEGIKNKWWQGHNVYPPKHFGYAEDFPQWHEEDLRSMVERDRNHPCVILWSIGNEIDYPNDPYVTPLFKEVLGNNDANKPLAERLYDDRKPDAGRLAKVAAELTAQVHALDDSRPVTSALSFPELSNRTGYADALDIAGYNYREQFYEEDHKTYPGRVILGSENSHDPSAWRAVTEHEYMAGQFLWTGVDFLGECPGWPKRISQAGALDLRGKEKPLYAQHLALWTKEPMIRIAVGPGEEEHDSGAWGECFRWQGLPGVKKRVSCYTNGKTAELFLNGKSLGKKELTEEDGGRAVWQVPYENGVLEARTEGAEDKLSSPGKACTLQWIRHESRPGEDVIQLEAVLLDKDGQPAQDEVIRVQVLGDVKILGMENGLPDDLTPYTERFRTTGEGTVTVYLRKGKGEGKALVYARTDGGLEAEYRM</sequence>
<name>A0AC61MUZ3_9FIRM</name>
<dbReference type="EMBL" id="CP068393">
    <property type="protein sequence ID" value="QUC66250.1"/>
    <property type="molecule type" value="Genomic_DNA"/>
</dbReference>
<protein>
    <submittedName>
        <fullName evidence="1">DUF4982 domain-containing protein</fullName>
    </submittedName>
</protein>
<reference evidence="1" key="1">
    <citation type="submission" date="2021-01" db="EMBL/GenBank/DDBJ databases">
        <title>Complete genome sequence of Clostridiales bacterium R-7.</title>
        <authorList>
            <person name="Mahoney-Kurpe S.C."/>
            <person name="Palevich N."/>
            <person name="Koike S."/>
            <person name="Moon C.D."/>
            <person name="Attwood G.T."/>
        </authorList>
    </citation>
    <scope>NUCLEOTIDE SEQUENCE</scope>
    <source>
        <strain evidence="1">R-7</strain>
    </source>
</reference>
<organism evidence="1 2">
    <name type="scientific">Aristaeella hokkaidonensis</name>
    <dbReference type="NCBI Taxonomy" id="3046382"/>
    <lineage>
        <taxon>Bacteria</taxon>
        <taxon>Bacillati</taxon>
        <taxon>Bacillota</taxon>
        <taxon>Clostridia</taxon>
        <taxon>Eubacteriales</taxon>
        <taxon>Aristaeellaceae</taxon>
        <taxon>Aristaeella</taxon>
    </lineage>
</organism>
<dbReference type="Proteomes" id="UP000682782">
    <property type="component" value="Chromosome"/>
</dbReference>
<accession>A0AC61MUZ3</accession>
<evidence type="ECO:0000313" key="1">
    <source>
        <dbReference type="EMBL" id="QUC66250.1"/>
    </source>
</evidence>
<keyword evidence="2" id="KW-1185">Reference proteome</keyword>